<dbReference type="InterPro" id="IPR006426">
    <property type="entry name" value="Asn_synth_AEB"/>
</dbReference>
<dbReference type="GO" id="GO:0005524">
    <property type="term" value="F:ATP binding"/>
    <property type="evidence" value="ECO:0007669"/>
    <property type="project" value="UniProtKB-KW"/>
</dbReference>
<dbReference type="GO" id="GO:0004066">
    <property type="term" value="F:asparagine synthase (glutamine-hydrolyzing) activity"/>
    <property type="evidence" value="ECO:0007669"/>
    <property type="project" value="UniProtKB-EC"/>
</dbReference>
<dbReference type="PIRSF" id="PIRSF001589">
    <property type="entry name" value="Asn_synthetase_glu-h"/>
    <property type="match status" value="1"/>
</dbReference>
<dbReference type="PROSITE" id="PS51278">
    <property type="entry name" value="GATASE_TYPE_2"/>
    <property type="match status" value="1"/>
</dbReference>
<evidence type="ECO:0000256" key="4">
    <source>
        <dbReference type="ARBA" id="ARBA00022741"/>
    </source>
</evidence>
<comment type="caution">
    <text evidence="12">The sequence shown here is derived from an EMBL/GenBank/DDBJ whole genome shotgun (WGS) entry which is preliminary data.</text>
</comment>
<reference evidence="12 13" key="1">
    <citation type="journal article" date="2016" name="Nat. Commun.">
        <title>Thousands of microbial genomes shed light on interconnected biogeochemical processes in an aquifer system.</title>
        <authorList>
            <person name="Anantharaman K."/>
            <person name="Brown C.T."/>
            <person name="Hug L.A."/>
            <person name="Sharon I."/>
            <person name="Castelle C.J."/>
            <person name="Probst A.J."/>
            <person name="Thomas B.C."/>
            <person name="Singh A."/>
            <person name="Wilkins M.J."/>
            <person name="Karaoz U."/>
            <person name="Brodie E.L."/>
            <person name="Williams K.H."/>
            <person name="Hubbard S.S."/>
            <person name="Banfield J.F."/>
        </authorList>
    </citation>
    <scope>NUCLEOTIDE SEQUENCE [LARGE SCALE GENOMIC DNA]</scope>
</reference>
<keyword evidence="4 9" id="KW-0547">Nucleotide-binding</keyword>
<accession>A0A1G2UQX2</accession>
<keyword evidence="8" id="KW-0061">Asparagine biosynthesis</keyword>
<feature type="binding site" evidence="9">
    <location>
        <position position="290"/>
    </location>
    <ligand>
        <name>ATP</name>
        <dbReference type="ChEBI" id="CHEBI:30616"/>
    </ligand>
</feature>
<evidence type="ECO:0000256" key="2">
    <source>
        <dbReference type="ARBA" id="ARBA00005752"/>
    </source>
</evidence>
<dbReference type="InterPro" id="IPR001962">
    <property type="entry name" value="Asn_synthase"/>
</dbReference>
<dbReference type="InterPro" id="IPR033738">
    <property type="entry name" value="AsnB_N"/>
</dbReference>
<dbReference type="Pfam" id="PF13537">
    <property type="entry name" value="GATase_7"/>
    <property type="match status" value="1"/>
</dbReference>
<dbReference type="GO" id="GO:0005829">
    <property type="term" value="C:cytosol"/>
    <property type="evidence" value="ECO:0007669"/>
    <property type="project" value="TreeGrafter"/>
</dbReference>
<organism evidence="12 13">
    <name type="scientific">Candidatus Zambryskibacteria bacterium RIFCSPLOWO2_12_FULL_39_23</name>
    <dbReference type="NCBI Taxonomy" id="1802776"/>
    <lineage>
        <taxon>Bacteria</taxon>
        <taxon>Candidatus Zambryskiibacteriota</taxon>
    </lineage>
</organism>
<comment type="similarity">
    <text evidence="2">Belongs to the asparagine synthetase family.</text>
</comment>
<dbReference type="InterPro" id="IPR017932">
    <property type="entry name" value="GATase_2_dom"/>
</dbReference>
<feature type="binding site" evidence="9">
    <location>
        <begin position="361"/>
        <end position="362"/>
    </location>
    <ligand>
        <name>ATP</name>
        <dbReference type="ChEBI" id="CHEBI:30616"/>
    </ligand>
</feature>
<dbReference type="InterPro" id="IPR014729">
    <property type="entry name" value="Rossmann-like_a/b/a_fold"/>
</dbReference>
<dbReference type="Proteomes" id="UP000176558">
    <property type="component" value="Unassembled WGS sequence"/>
</dbReference>
<dbReference type="SUPFAM" id="SSF52402">
    <property type="entry name" value="Adenine nucleotide alpha hydrolases-like"/>
    <property type="match status" value="1"/>
</dbReference>
<dbReference type="PANTHER" id="PTHR43284:SF1">
    <property type="entry name" value="ASPARAGINE SYNTHETASE"/>
    <property type="match status" value="1"/>
</dbReference>
<evidence type="ECO:0000313" key="13">
    <source>
        <dbReference type="Proteomes" id="UP000176558"/>
    </source>
</evidence>
<dbReference type="InterPro" id="IPR029055">
    <property type="entry name" value="Ntn_hydrolases_N"/>
</dbReference>
<evidence type="ECO:0000256" key="7">
    <source>
        <dbReference type="ARBA" id="ARBA00048741"/>
    </source>
</evidence>
<keyword evidence="5 9" id="KW-0067">ATP-binding</keyword>
<feature type="site" description="Important for beta-aspartyl-AMP intermediate formation" evidence="10">
    <location>
        <position position="363"/>
    </location>
</feature>
<dbReference type="PANTHER" id="PTHR43284">
    <property type="entry name" value="ASPARAGINE SYNTHETASE (GLUTAMINE-HYDROLYZING)"/>
    <property type="match status" value="1"/>
</dbReference>
<feature type="domain" description="Glutamine amidotransferase type-2" evidence="11">
    <location>
        <begin position="2"/>
        <end position="212"/>
    </location>
</feature>
<gene>
    <name evidence="12" type="ORF">A3G99_03195</name>
</gene>
<evidence type="ECO:0000256" key="5">
    <source>
        <dbReference type="ARBA" id="ARBA00022840"/>
    </source>
</evidence>
<evidence type="ECO:0000259" key="11">
    <source>
        <dbReference type="PROSITE" id="PS51278"/>
    </source>
</evidence>
<keyword evidence="6 8" id="KW-0315">Glutamine amidotransferase</keyword>
<dbReference type="CDD" id="cd00712">
    <property type="entry name" value="AsnB"/>
    <property type="match status" value="1"/>
</dbReference>
<comment type="pathway">
    <text evidence="1">Amino-acid biosynthesis; L-asparagine biosynthesis; L-asparagine from L-aspartate (L-Gln route): step 1/1.</text>
</comment>
<name>A0A1G2UQX2_9BACT</name>
<evidence type="ECO:0000256" key="1">
    <source>
        <dbReference type="ARBA" id="ARBA00005187"/>
    </source>
</evidence>
<evidence type="ECO:0000256" key="8">
    <source>
        <dbReference type="PIRSR" id="PIRSR001589-1"/>
    </source>
</evidence>
<dbReference type="NCBIfam" id="TIGR01536">
    <property type="entry name" value="asn_synth_AEB"/>
    <property type="match status" value="1"/>
</dbReference>
<dbReference type="CDD" id="cd01991">
    <property type="entry name" value="Asn_synthase_B_C"/>
    <property type="match status" value="1"/>
</dbReference>
<dbReference type="Gene3D" id="3.60.20.10">
    <property type="entry name" value="Glutamine Phosphoribosylpyrophosphate, subunit 1, domain 1"/>
    <property type="match status" value="1"/>
</dbReference>
<feature type="binding site" evidence="9">
    <location>
        <position position="98"/>
    </location>
    <ligand>
        <name>L-glutamine</name>
        <dbReference type="ChEBI" id="CHEBI:58359"/>
    </ligand>
</feature>
<proteinExistence type="inferred from homology"/>
<dbReference type="SUPFAM" id="SSF56235">
    <property type="entry name" value="N-terminal nucleophile aminohydrolases (Ntn hydrolases)"/>
    <property type="match status" value="1"/>
</dbReference>
<sequence length="617" mass="71214">MCGIAGVIGQNIQNKEKVIGKMVAKIAHRGPDDDGFFVDSNVGLGMRRLSIIDLKTGRQPVTSENGKILIFFNGEIYNYKELREELLIKNYIFKTASDTEVILHLYEEYGEEMLPKLRGMFAFCIYNINAKKIFIARDYFGIKPMYYLTQNDRIIGFSSEIKSFLSFPGFKVSVNDKAVINYLSFQYNPLTETFFKGVYKLPPGHFLSIDLKRNDVQIKKYWSMEFNPDNNLDEKDTTQKIYETMQDSVEHHMIADVPVGAFLSGGIDSSIIATLMQKIKGDRRIKTFTVGFNTLTEGREASETASFLGTDHTELTIGPDEYFSALKKAVYHFDEPVADPSALGLYFLAEEARKYVKVVLSGEGADELFGGYNIYLEPFARRKLSWLPQNILKFFLNLPFQFYGKNYLNRVNSKMADWYIGNASIFKQDELSFLWKGRKEKSLSLDFLYKQVGGLSDSAKMQYIDINIWLTGDILAKADKMTMAHSLELRVPFLDIEVAKLAKILPDRFKWRGGVTKYLLRQAFKSVVPETTRNRKKLGFPVPIKDWFTKDREGLYRTIINNRYIKKHMDVGYIQNLIDEHTMKKTDNSRKIYTLLMLALWYDVFIKMENVNIKNQN</sequence>
<dbReference type="AlphaFoldDB" id="A0A1G2UQX2"/>
<dbReference type="EMBL" id="MHWT01000028">
    <property type="protein sequence ID" value="OHB11740.1"/>
    <property type="molecule type" value="Genomic_DNA"/>
</dbReference>
<comment type="catalytic activity">
    <reaction evidence="7">
        <text>L-aspartate + L-glutamine + ATP + H2O = L-asparagine + L-glutamate + AMP + diphosphate + H(+)</text>
        <dbReference type="Rhea" id="RHEA:12228"/>
        <dbReference type="ChEBI" id="CHEBI:15377"/>
        <dbReference type="ChEBI" id="CHEBI:15378"/>
        <dbReference type="ChEBI" id="CHEBI:29985"/>
        <dbReference type="ChEBI" id="CHEBI:29991"/>
        <dbReference type="ChEBI" id="CHEBI:30616"/>
        <dbReference type="ChEBI" id="CHEBI:33019"/>
        <dbReference type="ChEBI" id="CHEBI:58048"/>
        <dbReference type="ChEBI" id="CHEBI:58359"/>
        <dbReference type="ChEBI" id="CHEBI:456215"/>
        <dbReference type="EC" id="6.3.5.4"/>
    </reaction>
</comment>
<evidence type="ECO:0000256" key="3">
    <source>
        <dbReference type="ARBA" id="ARBA00012737"/>
    </source>
</evidence>
<protein>
    <recommendedName>
        <fullName evidence="3">asparagine synthase (glutamine-hydrolyzing)</fullName>
        <ecNumber evidence="3">6.3.5.4</ecNumber>
    </recommendedName>
</protein>
<dbReference type="Pfam" id="PF00733">
    <property type="entry name" value="Asn_synthase"/>
    <property type="match status" value="1"/>
</dbReference>
<evidence type="ECO:0000256" key="9">
    <source>
        <dbReference type="PIRSR" id="PIRSR001589-2"/>
    </source>
</evidence>
<keyword evidence="8" id="KW-0028">Amino-acid biosynthesis</keyword>
<feature type="active site" description="For GATase activity" evidence="8">
    <location>
        <position position="2"/>
    </location>
</feature>
<evidence type="ECO:0000313" key="12">
    <source>
        <dbReference type="EMBL" id="OHB11740.1"/>
    </source>
</evidence>
<dbReference type="GO" id="GO:0006529">
    <property type="term" value="P:asparagine biosynthetic process"/>
    <property type="evidence" value="ECO:0007669"/>
    <property type="project" value="UniProtKB-KW"/>
</dbReference>
<dbReference type="EC" id="6.3.5.4" evidence="3"/>
<evidence type="ECO:0000256" key="10">
    <source>
        <dbReference type="PIRSR" id="PIRSR001589-3"/>
    </source>
</evidence>
<evidence type="ECO:0000256" key="6">
    <source>
        <dbReference type="ARBA" id="ARBA00022962"/>
    </source>
</evidence>
<dbReference type="InterPro" id="IPR051786">
    <property type="entry name" value="ASN_synthetase/amidase"/>
</dbReference>
<dbReference type="Gene3D" id="3.40.50.620">
    <property type="entry name" value="HUPs"/>
    <property type="match status" value="1"/>
</dbReference>